<sequence>MDTVSGNIYRQGLDRRPANFTQLSPVSFITRTADVYPDRDAVIYGERRDSWATTYARSRQLAGALAARGIGPGDTVSLMLPNVPAMVEAHFGVPITGAVINALNIRLDAPTIAFMLDHSEAKVVLTDPEFAPVIAQALAVMKGARPLVIDVPDPVAGVTGPAIGDMEYDAFLATGDPDFVPRLPEDEWDAIALGYTSGTTGDPKGVVTHHRGAYLNAVSNVLVWSMPQHPVYLWTLPLFHCNGWCFPWVIAAVAGTNVCLRRVDTARIFEAIRSHGVTHYCGAPIVHAMMADAPAEQRAGITHRVFGMVAGAPPPPSVFKRIEAIGIDLLHVYGLTETYGPAVVCAPQPSWEALDVDARVGLKARQGVRYTLEEAVEVLNPDTMEPVARDGETVGEIMFRGNAVMKGYLKNEAATEKALAGGWFHSGDLAVVYPDGYIRIKDRSKDVIISGGENISSIEVEDVLHAHPDVQAAAVVAMPDEKWGEVPAAFVELRSGARLEEAELIAFARERLAGFKTPKKVIFSELPRTSTGKIQKFALRAMLNA</sequence>
<protein>
    <recommendedName>
        <fullName evidence="7">3-methylmercaptopropionyl-CoA ligase</fullName>
        <ecNumber evidence="6">6.2.1.44</ecNumber>
    </recommendedName>
</protein>
<dbReference type="PROSITE" id="PS00455">
    <property type="entry name" value="AMP_BINDING"/>
    <property type="match status" value="1"/>
</dbReference>
<reference evidence="10 11" key="1">
    <citation type="submission" date="2014-09" db="EMBL/GenBank/DDBJ databases">
        <title>Isolation and characterization of Aurantimonas altamirensis ON-56566 from clinical sample following a dog bite.</title>
        <authorList>
            <person name="Eshaghi A."/>
            <person name="Li A."/>
            <person name="Shahinas D."/>
            <person name="Bahn P."/>
            <person name="Kus J.V."/>
            <person name="Patel S.N."/>
        </authorList>
    </citation>
    <scope>NUCLEOTIDE SEQUENCE [LARGE SCALE GENOMIC DNA]</scope>
    <source>
        <strain evidence="10 11">ON-56566</strain>
    </source>
</reference>
<dbReference type="GO" id="GO:0016874">
    <property type="term" value="F:ligase activity"/>
    <property type="evidence" value="ECO:0007669"/>
    <property type="project" value="UniProtKB-KW"/>
</dbReference>
<evidence type="ECO:0000256" key="4">
    <source>
        <dbReference type="ARBA" id="ARBA00023098"/>
    </source>
</evidence>
<keyword evidence="2" id="KW-0436">Ligase</keyword>
<comment type="caution">
    <text evidence="10">The sequence shown here is derived from an EMBL/GenBank/DDBJ whole genome shotgun (WGS) entry which is preliminary data.</text>
</comment>
<dbReference type="RefSeq" id="WP_039190594.1">
    <property type="nucleotide sequence ID" value="NZ_JRFJ01000001.1"/>
</dbReference>
<dbReference type="InterPro" id="IPR025110">
    <property type="entry name" value="AMP-bd_C"/>
</dbReference>
<evidence type="ECO:0000256" key="5">
    <source>
        <dbReference type="ARBA" id="ARBA00051915"/>
    </source>
</evidence>
<dbReference type="EMBL" id="JRFJ01000001">
    <property type="protein sequence ID" value="KHJ55570.1"/>
    <property type="molecule type" value="Genomic_DNA"/>
</dbReference>
<keyword evidence="4" id="KW-0443">Lipid metabolism</keyword>
<dbReference type="CDD" id="cd12118">
    <property type="entry name" value="ttLC_FACS_AEE21_like"/>
    <property type="match status" value="1"/>
</dbReference>
<comment type="catalytic activity">
    <reaction evidence="5">
        <text>3-(methylsulfanyl)propanoate + ATP + CoA = 3-(methylsulfanyl)propanoyl-CoA + AMP + diphosphate</text>
        <dbReference type="Rhea" id="RHEA:43052"/>
        <dbReference type="ChEBI" id="CHEBI:30616"/>
        <dbReference type="ChEBI" id="CHEBI:33019"/>
        <dbReference type="ChEBI" id="CHEBI:49016"/>
        <dbReference type="ChEBI" id="CHEBI:57287"/>
        <dbReference type="ChEBI" id="CHEBI:82815"/>
        <dbReference type="ChEBI" id="CHEBI:456215"/>
        <dbReference type="EC" id="6.2.1.44"/>
    </reaction>
    <physiologicalReaction direction="left-to-right" evidence="5">
        <dbReference type="Rhea" id="RHEA:43053"/>
    </physiologicalReaction>
</comment>
<evidence type="ECO:0000256" key="7">
    <source>
        <dbReference type="ARBA" id="ARBA00067668"/>
    </source>
</evidence>
<dbReference type="PANTHER" id="PTHR43859:SF4">
    <property type="entry name" value="BUTANOATE--COA LIGASE AAE1-RELATED"/>
    <property type="match status" value="1"/>
</dbReference>
<dbReference type="Proteomes" id="UP000030826">
    <property type="component" value="Unassembled WGS sequence"/>
</dbReference>
<dbReference type="SUPFAM" id="SSF56801">
    <property type="entry name" value="Acetyl-CoA synthetase-like"/>
    <property type="match status" value="1"/>
</dbReference>
<dbReference type="Pfam" id="PF13193">
    <property type="entry name" value="AMP-binding_C"/>
    <property type="match status" value="1"/>
</dbReference>
<dbReference type="Gene3D" id="3.30.300.30">
    <property type="match status" value="1"/>
</dbReference>
<gene>
    <name evidence="10" type="ORF">LA66_02655</name>
</gene>
<dbReference type="STRING" id="370622.LA66_02655"/>
<proteinExistence type="inferred from homology"/>
<evidence type="ECO:0000259" key="9">
    <source>
        <dbReference type="Pfam" id="PF13193"/>
    </source>
</evidence>
<name>A0A0B1Q9Q5_9HYPH</name>
<dbReference type="NCBIfam" id="NF006020">
    <property type="entry name" value="PRK08162.1"/>
    <property type="match status" value="1"/>
</dbReference>
<dbReference type="FunFam" id="3.30.300.30:FF:000008">
    <property type="entry name" value="2,3-dihydroxybenzoate-AMP ligase"/>
    <property type="match status" value="1"/>
</dbReference>
<dbReference type="EC" id="6.2.1.44" evidence="6"/>
<evidence type="ECO:0000256" key="2">
    <source>
        <dbReference type="ARBA" id="ARBA00022598"/>
    </source>
</evidence>
<evidence type="ECO:0000313" key="10">
    <source>
        <dbReference type="EMBL" id="KHJ55570.1"/>
    </source>
</evidence>
<organism evidence="10 11">
    <name type="scientific">Aureimonas altamirensis</name>
    <dbReference type="NCBI Taxonomy" id="370622"/>
    <lineage>
        <taxon>Bacteria</taxon>
        <taxon>Pseudomonadati</taxon>
        <taxon>Pseudomonadota</taxon>
        <taxon>Alphaproteobacteria</taxon>
        <taxon>Hyphomicrobiales</taxon>
        <taxon>Aurantimonadaceae</taxon>
        <taxon>Aureimonas</taxon>
    </lineage>
</organism>
<dbReference type="PANTHER" id="PTHR43859">
    <property type="entry name" value="ACYL-ACTIVATING ENZYME"/>
    <property type="match status" value="1"/>
</dbReference>
<keyword evidence="3" id="KW-0276">Fatty acid metabolism</keyword>
<evidence type="ECO:0000313" key="11">
    <source>
        <dbReference type="Proteomes" id="UP000030826"/>
    </source>
</evidence>
<comment type="similarity">
    <text evidence="1">Belongs to the ATP-dependent AMP-binding enzyme family.</text>
</comment>
<evidence type="ECO:0000259" key="8">
    <source>
        <dbReference type="Pfam" id="PF00501"/>
    </source>
</evidence>
<dbReference type="InterPro" id="IPR000873">
    <property type="entry name" value="AMP-dep_synth/lig_dom"/>
</dbReference>
<dbReference type="InterPro" id="IPR042099">
    <property type="entry name" value="ANL_N_sf"/>
</dbReference>
<dbReference type="Gene3D" id="3.40.50.12780">
    <property type="entry name" value="N-terminal domain of ligase-like"/>
    <property type="match status" value="1"/>
</dbReference>
<evidence type="ECO:0000256" key="6">
    <source>
        <dbReference type="ARBA" id="ARBA00066616"/>
    </source>
</evidence>
<dbReference type="GO" id="GO:0006631">
    <property type="term" value="P:fatty acid metabolic process"/>
    <property type="evidence" value="ECO:0007669"/>
    <property type="project" value="UniProtKB-KW"/>
</dbReference>
<dbReference type="InterPro" id="IPR020845">
    <property type="entry name" value="AMP-binding_CS"/>
</dbReference>
<evidence type="ECO:0000256" key="1">
    <source>
        <dbReference type="ARBA" id="ARBA00006432"/>
    </source>
</evidence>
<dbReference type="InterPro" id="IPR045851">
    <property type="entry name" value="AMP-bd_C_sf"/>
</dbReference>
<dbReference type="AlphaFoldDB" id="A0A0B1Q9Q5"/>
<evidence type="ECO:0000256" key="3">
    <source>
        <dbReference type="ARBA" id="ARBA00022832"/>
    </source>
</evidence>
<accession>A0A0B1Q9Q5</accession>
<dbReference type="Pfam" id="PF00501">
    <property type="entry name" value="AMP-binding"/>
    <property type="match status" value="1"/>
</dbReference>
<feature type="domain" description="AMP-dependent synthetase/ligase" evidence="8">
    <location>
        <begin position="30"/>
        <end position="409"/>
    </location>
</feature>
<dbReference type="OrthoDB" id="9803968at2"/>
<feature type="domain" description="AMP-binding enzyme C-terminal" evidence="9">
    <location>
        <begin position="459"/>
        <end position="533"/>
    </location>
</feature>